<dbReference type="PANTHER" id="PTHR46743">
    <property type="entry name" value="TEICHOIC ACIDS EXPORT ATP-BINDING PROTEIN TAGH"/>
    <property type="match status" value="1"/>
</dbReference>
<keyword evidence="3" id="KW-0547">Nucleotide-binding</keyword>
<proteinExistence type="inferred from homology"/>
<evidence type="ECO:0000256" key="4">
    <source>
        <dbReference type="ARBA" id="ARBA00022840"/>
    </source>
</evidence>
<comment type="similarity">
    <text evidence="1">Belongs to the ABC transporter superfamily.</text>
</comment>
<dbReference type="GO" id="GO:0016020">
    <property type="term" value="C:membrane"/>
    <property type="evidence" value="ECO:0007669"/>
    <property type="project" value="InterPro"/>
</dbReference>
<dbReference type="PROSITE" id="PS00211">
    <property type="entry name" value="ABC_TRANSPORTER_1"/>
    <property type="match status" value="1"/>
</dbReference>
<keyword evidence="4 7" id="KW-0067">ATP-binding</keyword>
<organism evidence="7 8">
    <name type="scientific">Nosocomiicoccus ampullae</name>
    <dbReference type="NCBI Taxonomy" id="489910"/>
    <lineage>
        <taxon>Bacteria</taxon>
        <taxon>Bacillati</taxon>
        <taxon>Bacillota</taxon>
        <taxon>Bacilli</taxon>
        <taxon>Bacillales</taxon>
        <taxon>Staphylococcaceae</taxon>
        <taxon>Nosocomiicoccus</taxon>
    </lineage>
</organism>
<keyword evidence="5" id="KW-1278">Translocase</keyword>
<evidence type="ECO:0000313" key="8">
    <source>
        <dbReference type="Proteomes" id="UP000579136"/>
    </source>
</evidence>
<dbReference type="InterPro" id="IPR017871">
    <property type="entry name" value="ABC_transporter-like_CS"/>
</dbReference>
<dbReference type="InterPro" id="IPR038200">
    <property type="entry name" value="GW_dom_sf"/>
</dbReference>
<dbReference type="PANTHER" id="PTHR46743:SF2">
    <property type="entry name" value="TEICHOIC ACIDS EXPORT ATP-BINDING PROTEIN TAGH"/>
    <property type="match status" value="1"/>
</dbReference>
<keyword evidence="8" id="KW-1185">Reference proteome</keyword>
<dbReference type="GO" id="GO:0005524">
    <property type="term" value="F:ATP binding"/>
    <property type="evidence" value="ECO:0007669"/>
    <property type="project" value="UniProtKB-KW"/>
</dbReference>
<dbReference type="EMBL" id="JACHHF010000004">
    <property type="protein sequence ID" value="MBB5175965.1"/>
    <property type="molecule type" value="Genomic_DNA"/>
</dbReference>
<dbReference type="RefSeq" id="WP_183673763.1">
    <property type="nucleotide sequence ID" value="NZ_CBCRYX010000006.1"/>
</dbReference>
<protein>
    <submittedName>
        <fullName evidence="7">Teichoic acid transport system ATP-binding protein</fullName>
    </submittedName>
</protein>
<sequence length="446" mass="51444">MDDNILEVRDIIKEYELYTNNKHKLKSLLGAKVNTKKFLALNGINFDLKKGESIGIVGINGSGKSTLSNIIAGLGNQTRGTIKINGSSSILSISAGLNGELTGRENIELKCLMLGLTKKKIKELEPKIIEFSELNDFIDQPVKLYSSGMKAKLGFSISISLEPDLYIIDEALSVGDSAFTSKALNRLEQYKHKGKSMIFVSHSLSQIEKFCDKILWLEVGRIKSIGKTKEVIHYYKQFSEFWKKLNAYEKKEYLEMVTNATVYKRLDNPNIRLYYPLQENYDWLKKKHEVRFELTSYLCHFKSGDTKIYKNISEPNSFELSKTYLKKVYYVKKQAIINNEVYFQLSKMESFKYEVVGWVKKKDLTYLEYKDISYDQFKVSLTGESYALSAPWGGGSEIVHKDLSKFKNNPFYVTRTVMIGKNVWFYGILSDTRVWVNSRYTFNHKL</sequence>
<dbReference type="Proteomes" id="UP000579136">
    <property type="component" value="Unassembled WGS sequence"/>
</dbReference>
<dbReference type="GO" id="GO:0140359">
    <property type="term" value="F:ABC-type transporter activity"/>
    <property type="evidence" value="ECO:0007669"/>
    <property type="project" value="InterPro"/>
</dbReference>
<keyword evidence="2" id="KW-0813">Transport</keyword>
<feature type="domain" description="ABC transporter" evidence="6">
    <location>
        <begin position="6"/>
        <end position="244"/>
    </location>
</feature>
<dbReference type="InterPro" id="IPR027417">
    <property type="entry name" value="P-loop_NTPase"/>
</dbReference>
<evidence type="ECO:0000313" key="7">
    <source>
        <dbReference type="EMBL" id="MBB5175965.1"/>
    </source>
</evidence>
<reference evidence="7 8" key="1">
    <citation type="submission" date="2020-08" db="EMBL/GenBank/DDBJ databases">
        <title>Genomic Encyclopedia of Type Strains, Phase IV (KMG-IV): sequencing the most valuable type-strain genomes for metagenomic binning, comparative biology and taxonomic classification.</title>
        <authorList>
            <person name="Goeker M."/>
        </authorList>
    </citation>
    <scope>NUCLEOTIDE SEQUENCE [LARGE SCALE GENOMIC DNA]</scope>
    <source>
        <strain evidence="7 8">DSM 19163</strain>
    </source>
</reference>
<dbReference type="PROSITE" id="PS50893">
    <property type="entry name" value="ABC_TRANSPORTER_2"/>
    <property type="match status" value="1"/>
</dbReference>
<dbReference type="SMART" id="SM00382">
    <property type="entry name" value="AAA"/>
    <property type="match status" value="1"/>
</dbReference>
<dbReference type="Gene3D" id="3.40.50.300">
    <property type="entry name" value="P-loop containing nucleotide triphosphate hydrolases"/>
    <property type="match status" value="1"/>
</dbReference>
<dbReference type="CDD" id="cd03220">
    <property type="entry name" value="ABC_KpsT_Wzt"/>
    <property type="match status" value="1"/>
</dbReference>
<dbReference type="Gene3D" id="2.30.30.170">
    <property type="match status" value="2"/>
</dbReference>
<evidence type="ECO:0000256" key="3">
    <source>
        <dbReference type="ARBA" id="ARBA00022741"/>
    </source>
</evidence>
<gene>
    <name evidence="7" type="ORF">HNQ45_000849</name>
</gene>
<dbReference type="SUPFAM" id="SSF52540">
    <property type="entry name" value="P-loop containing nucleoside triphosphate hydrolases"/>
    <property type="match status" value="1"/>
</dbReference>
<dbReference type="Pfam" id="PF00005">
    <property type="entry name" value="ABC_tran"/>
    <property type="match status" value="1"/>
</dbReference>
<accession>A0A9Q2CZU2</accession>
<dbReference type="InterPro" id="IPR050683">
    <property type="entry name" value="Bact_Polysacc_Export_ATP-bd"/>
</dbReference>
<comment type="caution">
    <text evidence="7">The sequence shown here is derived from an EMBL/GenBank/DDBJ whole genome shotgun (WGS) entry which is preliminary data.</text>
</comment>
<dbReference type="InterPro" id="IPR015860">
    <property type="entry name" value="ABC_transpr_TagH-like"/>
</dbReference>
<dbReference type="InterPro" id="IPR003593">
    <property type="entry name" value="AAA+_ATPase"/>
</dbReference>
<evidence type="ECO:0000256" key="5">
    <source>
        <dbReference type="ARBA" id="ARBA00022967"/>
    </source>
</evidence>
<dbReference type="AlphaFoldDB" id="A0A9Q2CZU2"/>
<dbReference type="GO" id="GO:0016887">
    <property type="term" value="F:ATP hydrolysis activity"/>
    <property type="evidence" value="ECO:0007669"/>
    <property type="project" value="InterPro"/>
</dbReference>
<evidence type="ECO:0000259" key="6">
    <source>
        <dbReference type="PROSITE" id="PS50893"/>
    </source>
</evidence>
<evidence type="ECO:0000256" key="1">
    <source>
        <dbReference type="ARBA" id="ARBA00005417"/>
    </source>
</evidence>
<name>A0A9Q2CZU2_9STAP</name>
<dbReference type="InterPro" id="IPR003439">
    <property type="entry name" value="ABC_transporter-like_ATP-bd"/>
</dbReference>
<evidence type="ECO:0000256" key="2">
    <source>
        <dbReference type="ARBA" id="ARBA00022448"/>
    </source>
</evidence>